<evidence type="ECO:0000313" key="9">
    <source>
        <dbReference type="Proteomes" id="UP000027120"/>
    </source>
</evidence>
<sequence length="587" mass="66087">MAFLVSNTMTSPALMVLLCCFLLIANGAHQSEACYGTNQKLQSLQVSAPANQPYLTSYHFRPPQNWINDPNGPMYYKGVYHLFYQYNPLGPLFGDKMIWAHSVSYDLINWIHLSHALCPSGPYDINSCWSGSVTILPGDKPFILYTGIDASGQQVQNLAMPENLSDPLLKDWVKFSGNPVMTPPNGVKDDMFRDPTTAWQAPDGRWRVLVGGQIDNEGMAFVYWSWDFIHWTKLDHPLYSVQETGMWECPDIFPVSINGTIGVDTSVLNPGVKHVLKTSLFSDKHDYYVLGTYDPQMDIFSPDTDFHGNSNDLRYDYGKFYASKTFFDSAKNRRVLWAWANESDSTQDDIDKGWSGVQTVPRAIWLDKSGKQLVQWPVEEIETLRGKQVSIHDKELGSGSIVEVSGITASQVDVEIDFELPELEEAELFDPAWVDPQQLCNDKNASIQGRFGPFGLLILATEDLTEKTAIFFRIFKGQNKYVVLMCSDHSRSSLKEDLDKTTYGAFVDIDPHHGKVSLRSLVDHSIVESFAARGKTCITTRVYPKVAVENEAHLFAFNNGTQSVVISSLNAWNMNQARLSEEESFKL</sequence>
<protein>
    <submittedName>
        <fullName evidence="8">Uncharacterized protein</fullName>
    </submittedName>
</protein>
<gene>
    <name evidence="8" type="ORF">CISIN_1g007857mg</name>
</gene>
<dbReference type="SUPFAM" id="SSF75005">
    <property type="entry name" value="Arabinanase/levansucrase/invertase"/>
    <property type="match status" value="1"/>
</dbReference>
<keyword evidence="2 4" id="KW-0378">Hydrolase</keyword>
<proteinExistence type="inferred from homology"/>
<dbReference type="CDD" id="cd18624">
    <property type="entry name" value="GH32_Fruct1-like"/>
    <property type="match status" value="1"/>
</dbReference>
<dbReference type="PaxDb" id="2711-XP_006475906.1"/>
<evidence type="ECO:0000313" key="8">
    <source>
        <dbReference type="EMBL" id="KDO80131.1"/>
    </source>
</evidence>
<evidence type="ECO:0000256" key="5">
    <source>
        <dbReference type="SAM" id="SignalP"/>
    </source>
</evidence>
<dbReference type="STRING" id="2711.A0A067GXT8"/>
<dbReference type="GO" id="GO:0004553">
    <property type="term" value="F:hydrolase activity, hydrolyzing O-glycosyl compounds"/>
    <property type="evidence" value="ECO:0007669"/>
    <property type="project" value="InterPro"/>
</dbReference>
<dbReference type="SUPFAM" id="SSF49899">
    <property type="entry name" value="Concanavalin A-like lectins/glucanases"/>
    <property type="match status" value="1"/>
</dbReference>
<dbReference type="PANTHER" id="PTHR31953">
    <property type="entry name" value="BETA-FRUCTOFURANOSIDASE, INSOLUBLE ISOENZYME CWINV1-RELATED"/>
    <property type="match status" value="1"/>
</dbReference>
<dbReference type="Gene3D" id="2.60.120.560">
    <property type="entry name" value="Exo-inulinase, domain 1"/>
    <property type="match status" value="1"/>
</dbReference>
<dbReference type="InterPro" id="IPR018053">
    <property type="entry name" value="Glyco_hydro_32_AS"/>
</dbReference>
<keyword evidence="9" id="KW-1185">Reference proteome</keyword>
<evidence type="ECO:0000259" key="6">
    <source>
        <dbReference type="Pfam" id="PF00251"/>
    </source>
</evidence>
<dbReference type="InterPro" id="IPR001362">
    <property type="entry name" value="Glyco_hydro_32"/>
</dbReference>
<evidence type="ECO:0000259" key="7">
    <source>
        <dbReference type="Pfam" id="PF08244"/>
    </source>
</evidence>
<keyword evidence="5" id="KW-0732">Signal</keyword>
<dbReference type="SMART" id="SM00640">
    <property type="entry name" value="Glyco_32"/>
    <property type="match status" value="1"/>
</dbReference>
<dbReference type="eggNOG" id="KOG0228">
    <property type="taxonomic scope" value="Eukaryota"/>
</dbReference>
<organism evidence="8 9">
    <name type="scientific">Citrus sinensis</name>
    <name type="common">Sweet orange</name>
    <name type="synonym">Citrus aurantium var. sinensis</name>
    <dbReference type="NCBI Taxonomy" id="2711"/>
    <lineage>
        <taxon>Eukaryota</taxon>
        <taxon>Viridiplantae</taxon>
        <taxon>Streptophyta</taxon>
        <taxon>Embryophyta</taxon>
        <taxon>Tracheophyta</taxon>
        <taxon>Spermatophyta</taxon>
        <taxon>Magnoliopsida</taxon>
        <taxon>eudicotyledons</taxon>
        <taxon>Gunneridae</taxon>
        <taxon>Pentapetalae</taxon>
        <taxon>rosids</taxon>
        <taxon>malvids</taxon>
        <taxon>Sapindales</taxon>
        <taxon>Rutaceae</taxon>
        <taxon>Aurantioideae</taxon>
        <taxon>Citrus</taxon>
    </lineage>
</organism>
<dbReference type="FunFam" id="2.115.10.20:FF:000001">
    <property type="entry name" value="Beta-fructofuranosidase, insoluble isoenzyme CWINV1"/>
    <property type="match status" value="1"/>
</dbReference>
<dbReference type="EMBL" id="KK784877">
    <property type="protein sequence ID" value="KDO80131.1"/>
    <property type="molecule type" value="Genomic_DNA"/>
</dbReference>
<reference evidence="8 9" key="1">
    <citation type="submission" date="2014-04" db="EMBL/GenBank/DDBJ databases">
        <authorList>
            <consortium name="International Citrus Genome Consortium"/>
            <person name="Gmitter F."/>
            <person name="Chen C."/>
            <person name="Farmerie W."/>
            <person name="Harkins T."/>
            <person name="Desany B."/>
            <person name="Mohiuddin M."/>
            <person name="Kodira C."/>
            <person name="Borodovsky M."/>
            <person name="Lomsadze A."/>
            <person name="Burns P."/>
            <person name="Jenkins J."/>
            <person name="Prochnik S."/>
            <person name="Shu S."/>
            <person name="Chapman J."/>
            <person name="Pitluck S."/>
            <person name="Schmutz J."/>
            <person name="Rokhsar D."/>
        </authorList>
    </citation>
    <scope>NUCLEOTIDE SEQUENCE</scope>
</reference>
<dbReference type="InterPro" id="IPR013320">
    <property type="entry name" value="ConA-like_dom_sf"/>
</dbReference>
<evidence type="ECO:0000256" key="2">
    <source>
        <dbReference type="ARBA" id="ARBA00022801"/>
    </source>
</evidence>
<dbReference type="InterPro" id="IPR050551">
    <property type="entry name" value="Fructan_Metab_Enzymes"/>
</dbReference>
<feature type="chain" id="PRO_5001641431" evidence="5">
    <location>
        <begin position="28"/>
        <end position="587"/>
    </location>
</feature>
<dbReference type="InterPro" id="IPR013148">
    <property type="entry name" value="Glyco_hydro_32_N"/>
</dbReference>
<dbReference type="SMR" id="A0A067GXT8"/>
<dbReference type="InterPro" id="IPR023296">
    <property type="entry name" value="Glyco_hydro_beta-prop_sf"/>
</dbReference>
<name>A0A067GXT8_CITSI</name>
<evidence type="ECO:0000256" key="4">
    <source>
        <dbReference type="RuleBase" id="RU362110"/>
    </source>
</evidence>
<evidence type="ECO:0000256" key="1">
    <source>
        <dbReference type="ARBA" id="ARBA00009902"/>
    </source>
</evidence>
<feature type="domain" description="Glycosyl hydrolase family 32 N-terminal" evidence="6">
    <location>
        <begin position="59"/>
        <end position="377"/>
    </location>
</feature>
<dbReference type="Proteomes" id="UP000027120">
    <property type="component" value="Unassembled WGS sequence"/>
</dbReference>
<dbReference type="PROSITE" id="PS00609">
    <property type="entry name" value="GLYCOSYL_HYDROL_F32"/>
    <property type="match status" value="1"/>
</dbReference>
<dbReference type="Pfam" id="PF08244">
    <property type="entry name" value="Glyco_hydro_32C"/>
    <property type="match status" value="1"/>
</dbReference>
<feature type="signal peptide" evidence="5">
    <location>
        <begin position="1"/>
        <end position="27"/>
    </location>
</feature>
<keyword evidence="3 4" id="KW-0326">Glycosidase</keyword>
<evidence type="ECO:0000256" key="3">
    <source>
        <dbReference type="ARBA" id="ARBA00023295"/>
    </source>
</evidence>
<dbReference type="AlphaFoldDB" id="A0A067GXT8"/>
<dbReference type="GO" id="GO:0005975">
    <property type="term" value="P:carbohydrate metabolic process"/>
    <property type="evidence" value="ECO:0007669"/>
    <property type="project" value="InterPro"/>
</dbReference>
<dbReference type="Gene3D" id="2.115.10.20">
    <property type="entry name" value="Glycosyl hydrolase domain, family 43"/>
    <property type="match status" value="1"/>
</dbReference>
<dbReference type="Pfam" id="PF00251">
    <property type="entry name" value="Glyco_hydro_32N"/>
    <property type="match status" value="1"/>
</dbReference>
<comment type="similarity">
    <text evidence="1 4">Belongs to the glycosyl hydrolase 32 family.</text>
</comment>
<accession>A0A067GXT8</accession>
<dbReference type="FunFam" id="2.60.120.560:FF:000002">
    <property type="entry name" value="Beta-fructofuranosidase, insoluble isoenzyme CWINV1"/>
    <property type="match status" value="1"/>
</dbReference>
<dbReference type="InterPro" id="IPR013189">
    <property type="entry name" value="Glyco_hydro_32_C"/>
</dbReference>
<feature type="domain" description="Glycosyl hydrolase family 32 C-terminal" evidence="7">
    <location>
        <begin position="380"/>
        <end position="573"/>
    </location>
</feature>